<dbReference type="OrthoDB" id="654211at2759"/>
<sequence length="51" mass="6120">MHAQVDPQCRETLCLQGLWKIILTDGPFFHAQVDPQWRETLRLQDLWESIR</sequence>
<name>A0A7R8WLS5_9CRUS</name>
<protein>
    <submittedName>
        <fullName evidence="1">Uncharacterized protein</fullName>
    </submittedName>
</protein>
<accession>A0A7R8WLS5</accession>
<evidence type="ECO:0000313" key="1">
    <source>
        <dbReference type="EMBL" id="CAD7232875.1"/>
    </source>
</evidence>
<dbReference type="EMBL" id="OB665263">
    <property type="protein sequence ID" value="CAD7232875.1"/>
    <property type="molecule type" value="Genomic_DNA"/>
</dbReference>
<dbReference type="AlphaFoldDB" id="A0A7R8WLS5"/>
<gene>
    <name evidence="1" type="ORF">CTOB1V02_LOCUS10701</name>
</gene>
<proteinExistence type="predicted"/>
<reference evidence="1" key="1">
    <citation type="submission" date="2020-11" db="EMBL/GenBank/DDBJ databases">
        <authorList>
            <person name="Tran Van P."/>
        </authorList>
    </citation>
    <scope>NUCLEOTIDE SEQUENCE</scope>
</reference>
<organism evidence="1">
    <name type="scientific">Cyprideis torosa</name>
    <dbReference type="NCBI Taxonomy" id="163714"/>
    <lineage>
        <taxon>Eukaryota</taxon>
        <taxon>Metazoa</taxon>
        <taxon>Ecdysozoa</taxon>
        <taxon>Arthropoda</taxon>
        <taxon>Crustacea</taxon>
        <taxon>Oligostraca</taxon>
        <taxon>Ostracoda</taxon>
        <taxon>Podocopa</taxon>
        <taxon>Podocopida</taxon>
        <taxon>Cytherocopina</taxon>
        <taxon>Cytheroidea</taxon>
        <taxon>Cytherideidae</taxon>
        <taxon>Cyprideis</taxon>
    </lineage>
</organism>